<feature type="compositionally biased region" description="Low complexity" evidence="1">
    <location>
        <begin position="332"/>
        <end position="350"/>
    </location>
</feature>
<organism evidence="2 3">
    <name type="scientific">Prorocentrum cordatum</name>
    <dbReference type="NCBI Taxonomy" id="2364126"/>
    <lineage>
        <taxon>Eukaryota</taxon>
        <taxon>Sar</taxon>
        <taxon>Alveolata</taxon>
        <taxon>Dinophyceae</taxon>
        <taxon>Prorocentrales</taxon>
        <taxon>Prorocentraceae</taxon>
        <taxon>Prorocentrum</taxon>
    </lineage>
</organism>
<feature type="region of interest" description="Disordered" evidence="1">
    <location>
        <begin position="829"/>
        <end position="860"/>
    </location>
</feature>
<proteinExistence type="predicted"/>
<dbReference type="Proteomes" id="UP001189429">
    <property type="component" value="Unassembled WGS sequence"/>
</dbReference>
<comment type="caution">
    <text evidence="2">The sequence shown here is derived from an EMBL/GenBank/DDBJ whole genome shotgun (WGS) entry which is preliminary data.</text>
</comment>
<reference evidence="2" key="1">
    <citation type="submission" date="2023-10" db="EMBL/GenBank/DDBJ databases">
        <authorList>
            <person name="Chen Y."/>
            <person name="Shah S."/>
            <person name="Dougan E. K."/>
            <person name="Thang M."/>
            <person name="Chan C."/>
        </authorList>
    </citation>
    <scope>NUCLEOTIDE SEQUENCE [LARGE SCALE GENOMIC DNA]</scope>
</reference>
<name>A0ABN9U571_9DINO</name>
<feature type="compositionally biased region" description="Basic and acidic residues" evidence="1">
    <location>
        <begin position="837"/>
        <end position="847"/>
    </location>
</feature>
<evidence type="ECO:0000313" key="2">
    <source>
        <dbReference type="EMBL" id="CAK0854088.1"/>
    </source>
</evidence>
<accession>A0ABN9U571</accession>
<feature type="region of interest" description="Disordered" evidence="1">
    <location>
        <begin position="391"/>
        <end position="428"/>
    </location>
</feature>
<dbReference type="EMBL" id="CAUYUJ010015451">
    <property type="protein sequence ID" value="CAK0854088.1"/>
    <property type="molecule type" value="Genomic_DNA"/>
</dbReference>
<feature type="compositionally biased region" description="Low complexity" evidence="1">
    <location>
        <begin position="305"/>
        <end position="314"/>
    </location>
</feature>
<feature type="compositionally biased region" description="Low complexity" evidence="1">
    <location>
        <begin position="767"/>
        <end position="777"/>
    </location>
</feature>
<feature type="compositionally biased region" description="Basic and acidic residues" evidence="1">
    <location>
        <begin position="284"/>
        <end position="297"/>
    </location>
</feature>
<evidence type="ECO:0000313" key="3">
    <source>
        <dbReference type="Proteomes" id="UP001189429"/>
    </source>
</evidence>
<feature type="region of interest" description="Disordered" evidence="1">
    <location>
        <begin position="767"/>
        <end position="786"/>
    </location>
</feature>
<gene>
    <name evidence="2" type="ORF">PCOR1329_LOCUS45336</name>
</gene>
<sequence>MLRRYTRFLAGLPRDEGDRGSRPWCGAAHPGVGAVGKRAVENYEGLQNLSQGTATLDQVVIRSAGVAGRAGTSPGTFSAPTSATAPGKREFKISSVVDQRGDQEAKAIGAEALSEAAKRFKAKNGGPSPTEDEESIAVKLSQDVACGQEVLRPFGMSAPASFMPKCGAPRVTAELAAKKLPGPPNVDEWLRSWNVCAFITVAPGAASWASLETVALNIKYGHIRGRSRRAIAIADQMERRRRKLEADASTGRAEDATGLDPRWPWDAAREAPCAEALETASCSEGERARREEARQVDAGDAQTEGGAPRAAGAGRSFGHEVARGAAARSDLAPDAPEPRAAAVPRASEPSGQGRRAPDNVDCAGMGARSPWRAVRKLPRITGAARAAHQLLDTETLEDRRTAEAADSLEEDAGESSEGRAADMAQRQDNRNWGAKLLAAEGSSRGERGRYWKKGAFSKVFRWVGAALALRSAIAVTAATPPAFPEAAAKAAPPWAAIADALRAAGPTASGAHRARVGARRTRPAPALLAALLRSKGDAPTERILVADNTGPPRIHVDSSPRGCGALMSVDGDAVEYVFDVWGMEGAERFGLETGDCRGQAVWEALALLAAIQAGALFWCDDAVALVVKSDSTAELAAFEKARRELETRMAERGCWAEARCDKEAEFEDLSEEAVQEGTFPINADNIVKLQSSRSWVCVLNVRSSKVHAGSKLVGITRVDEDSADEEEQVAWSGMLRRTHGDDGDANEAPSPPRGDRSSGVGTSAIAAAAQASAAAPKSPAPPRARPGVMCPDDPFFWFCQQSHALHTNTAGRRQRLDPAALQCWYTDFASRSGTPEPRPRPRPKDSEPRDEEVEGRGKTKAVLPSICVAQPTDLSSWDRQRWEVQKRFADQRSMILGDGAWFPGALGHRFTFEAKTDNVDTFMALETVPTVQLLYLEHVLLPAGSGGGGASDSSGSEGSGDEAGVLPWSAGAAAAGRRRGRRRGAGEKQASPTVMLPRLLLPSGS</sequence>
<keyword evidence="3" id="KW-1185">Reference proteome</keyword>
<evidence type="ECO:0000256" key="1">
    <source>
        <dbReference type="SAM" id="MobiDB-lite"/>
    </source>
</evidence>
<feature type="region of interest" description="Disordered" evidence="1">
    <location>
        <begin position="945"/>
        <end position="1005"/>
    </location>
</feature>
<protein>
    <submittedName>
        <fullName evidence="2">Uncharacterized protein</fullName>
    </submittedName>
</protein>
<feature type="region of interest" description="Disordered" evidence="1">
    <location>
        <begin position="244"/>
        <end position="366"/>
    </location>
</feature>
<feature type="region of interest" description="Disordered" evidence="1">
    <location>
        <begin position="734"/>
        <end position="760"/>
    </location>
</feature>
<feature type="compositionally biased region" description="Basic and acidic residues" evidence="1">
    <location>
        <begin position="416"/>
        <end position="428"/>
    </location>
</feature>